<dbReference type="InterPro" id="IPR025833">
    <property type="entry name" value="GDYXXLXY"/>
</dbReference>
<sequence length="178" mass="19726">MKLSIRLILVAAAMSAFLIAMIADHNIRRTTGDEVILNLEPVDPRDILAGYFVILSTPIHQIDLVEIAGDDEFSVDGDIYVVVEPDDDGSWQPAAVYSEPPSDGLYIHGKVQTASVSRVSAHYNLERYYADEETARALEERRRTDRASMRLIVSVSGDGRAIIRGLEIEGERVIAPFL</sequence>
<name>A0ABU7LTK3_9PROT</name>
<feature type="signal peptide" evidence="1">
    <location>
        <begin position="1"/>
        <end position="22"/>
    </location>
</feature>
<evidence type="ECO:0000313" key="2">
    <source>
        <dbReference type="EMBL" id="MEE2527246.1"/>
    </source>
</evidence>
<dbReference type="EMBL" id="JAZDRP010000010">
    <property type="protein sequence ID" value="MEE2527246.1"/>
    <property type="molecule type" value="Genomic_DNA"/>
</dbReference>
<reference evidence="2 3" key="1">
    <citation type="submission" date="2024-01" db="EMBL/GenBank/DDBJ databases">
        <title>Hyphobacterium bacterium isolated from marine sediment.</title>
        <authorList>
            <person name="Zhao S."/>
        </authorList>
    </citation>
    <scope>NUCLEOTIDE SEQUENCE [LARGE SCALE GENOMIC DNA]</scope>
    <source>
        <strain evidence="3">HN65</strain>
    </source>
</reference>
<keyword evidence="3" id="KW-1185">Reference proteome</keyword>
<dbReference type="RefSeq" id="WP_330199908.1">
    <property type="nucleotide sequence ID" value="NZ_JAZDRP010000010.1"/>
</dbReference>
<dbReference type="Proteomes" id="UP001354971">
    <property type="component" value="Unassembled WGS sequence"/>
</dbReference>
<feature type="chain" id="PRO_5046316487" evidence="1">
    <location>
        <begin position="23"/>
        <end position="178"/>
    </location>
</feature>
<keyword evidence="1" id="KW-0732">Signal</keyword>
<gene>
    <name evidence="2" type="ORF">V0U79_12840</name>
</gene>
<evidence type="ECO:0000256" key="1">
    <source>
        <dbReference type="SAM" id="SignalP"/>
    </source>
</evidence>
<comment type="caution">
    <text evidence="2">The sequence shown here is derived from an EMBL/GenBank/DDBJ whole genome shotgun (WGS) entry which is preliminary data.</text>
</comment>
<evidence type="ECO:0000313" key="3">
    <source>
        <dbReference type="Proteomes" id="UP001354971"/>
    </source>
</evidence>
<accession>A0ABU7LTK3</accession>
<dbReference type="Pfam" id="PF14345">
    <property type="entry name" value="GDYXXLXY"/>
    <property type="match status" value="1"/>
</dbReference>
<organism evidence="2 3">
    <name type="scientific">Hyphobacterium lacteum</name>
    <dbReference type="NCBI Taxonomy" id="3116575"/>
    <lineage>
        <taxon>Bacteria</taxon>
        <taxon>Pseudomonadati</taxon>
        <taxon>Pseudomonadota</taxon>
        <taxon>Alphaproteobacteria</taxon>
        <taxon>Maricaulales</taxon>
        <taxon>Maricaulaceae</taxon>
        <taxon>Hyphobacterium</taxon>
    </lineage>
</organism>
<proteinExistence type="predicted"/>
<protein>
    <submittedName>
        <fullName evidence="2">GDYXXLXY domain-containing protein</fullName>
    </submittedName>
</protein>